<gene>
    <name evidence="6" type="ORF">FHX40_3963</name>
</gene>
<dbReference type="Pfam" id="PF25872">
    <property type="entry name" value="HTH_77"/>
    <property type="match status" value="1"/>
</dbReference>
<dbReference type="RefSeq" id="WP_142260978.1">
    <property type="nucleotide sequence ID" value="NZ_BMPV01000002.1"/>
</dbReference>
<dbReference type="AlphaFoldDB" id="A0A543J300"/>
<dbReference type="InterPro" id="IPR041664">
    <property type="entry name" value="AAA_16"/>
</dbReference>
<proteinExistence type="inferred from homology"/>
<sequence length="1047" mass="113744">MPIDLRLLADVQWQGRPLVGERVQALLGALVLARRTVSAERLVAEVWGDDEPANPVKALQVLVSRTRSVVGPRVLITEGGGYRLEVPPDRIDAERLHALAQRARALLDADPAAAAEAAREAVALGAGALPGEGDGPLAELRRRAARDLADARVVLARAWSRGGDHAAALAELEEAARAHPEDEGLLADLLRSEAAVRGVGAALDRFERYRSELRDRVGADVGPELRRVHHELLALDRPVRSGVRFDTTSLLGRDEDLRKVRALLATSRVVSILGPGGLGKTRLAHAVAREAPQPVVHFVELVGVTSPENLIGEIGSALGVRDSVTGRRTLTPQQRADVRARIARQLDMAPTLLVLDNCEHLVEAVADLVAYLTATTRDLRVLTTTRAPLAIAAERVYPLPQLGLADAVELFRDRATAARPGVRLAEEDVRAVVSRLDGLPLAIELAAAKVRVMSPAEIARRLEDRFALLRGGDRTAHSRHQTLLAVIDWSWNLLGERERRALRRLSAFPDGFTLEAAEEVLGGDALEAIEELVAQSLLTVVDTGRGVRYRMLETVREFGRMRLEAAGETAEARAAVRAWAVGYAERHGARLFSPEQVEAMDRLRAEETNLTDILRDAVADPDPEAVVVLFSSLSGYWSIRGDFPRCLTFTPPVASALAGWTPPPRLLDRTRVALVVALFNILFLFNSDEFRDLLARLSGLGADSADPRVRALVTVLLTLVRDPDHGFDELVADPDPVIRKVALHLLSHGRENVGDRAGAIEAAKAALRLVDEDDGPWQRAVLHIQLASLLAQIGDHAAAVRHAAEALPVLERLGSVDEVIQIRSTLAMSALAEGRRDEAERMIAELERLAPLGMYGEALSADLCRAQLALVDGEVAKGLRMHREVAEVLRRRSVPGAPDGVTPWSILADVLALAAYAQYGEGDDGADLFELLRGKVMDVFDVDRRFLDFPAAGMVLAGLGLWGLLKGALPVEDAVRLLVLAERFAYNQYTLTMRWPVLAAHAERVAPGMLSRIAAEYGERRGPDLFAEARAVLKRVAGAPPAYSFRE</sequence>
<evidence type="ECO:0000259" key="3">
    <source>
        <dbReference type="SMART" id="SM00382"/>
    </source>
</evidence>
<comment type="similarity">
    <text evidence="1">Belongs to the AfsR/DnrI/RedD regulatory family.</text>
</comment>
<dbReference type="SUPFAM" id="SSF48452">
    <property type="entry name" value="TPR-like"/>
    <property type="match status" value="2"/>
</dbReference>
<dbReference type="GO" id="GO:0000160">
    <property type="term" value="P:phosphorelay signal transduction system"/>
    <property type="evidence" value="ECO:0007669"/>
    <property type="project" value="InterPro"/>
</dbReference>
<dbReference type="InterPro" id="IPR003593">
    <property type="entry name" value="AAA+_ATPase"/>
</dbReference>
<dbReference type="InterPro" id="IPR016032">
    <property type="entry name" value="Sig_transdc_resp-reg_C-effctor"/>
</dbReference>
<dbReference type="PANTHER" id="PTHR47691">
    <property type="entry name" value="REGULATOR-RELATED"/>
    <property type="match status" value="1"/>
</dbReference>
<dbReference type="SUPFAM" id="SSF52540">
    <property type="entry name" value="P-loop containing nucleoside triphosphate hydrolases"/>
    <property type="match status" value="1"/>
</dbReference>
<dbReference type="OrthoDB" id="3194665at2"/>
<dbReference type="Gene3D" id="3.40.50.300">
    <property type="entry name" value="P-loop containing nucleotide triphosphate hydrolases"/>
    <property type="match status" value="1"/>
</dbReference>
<evidence type="ECO:0000256" key="2">
    <source>
        <dbReference type="ARBA" id="ARBA00023125"/>
    </source>
</evidence>
<dbReference type="GO" id="GO:0006355">
    <property type="term" value="P:regulation of DNA-templated transcription"/>
    <property type="evidence" value="ECO:0007669"/>
    <property type="project" value="InterPro"/>
</dbReference>
<dbReference type="PANTHER" id="PTHR47691:SF3">
    <property type="entry name" value="HTH-TYPE TRANSCRIPTIONAL REGULATOR RV0890C-RELATED"/>
    <property type="match status" value="1"/>
</dbReference>
<dbReference type="InterPro" id="IPR027417">
    <property type="entry name" value="P-loop_NTPase"/>
</dbReference>
<dbReference type="SMART" id="SM00382">
    <property type="entry name" value="AAA"/>
    <property type="match status" value="1"/>
</dbReference>
<name>A0A543J300_9ACTN</name>
<protein>
    <submittedName>
        <fullName evidence="6">Putative ATPase</fullName>
    </submittedName>
</protein>
<dbReference type="Gene3D" id="1.10.10.10">
    <property type="entry name" value="Winged helix-like DNA-binding domain superfamily/Winged helix DNA-binding domain"/>
    <property type="match status" value="1"/>
</dbReference>
<comment type="caution">
    <text evidence="6">The sequence shown here is derived from an EMBL/GenBank/DDBJ whole genome shotgun (WGS) entry which is preliminary data.</text>
</comment>
<accession>A0A543J300</accession>
<dbReference type="EMBL" id="VFPQ01000001">
    <property type="protein sequence ID" value="TQM77206.1"/>
    <property type="molecule type" value="Genomic_DNA"/>
</dbReference>
<organism evidence="6 7">
    <name type="scientific">Thermopolyspora flexuosa</name>
    <dbReference type="NCBI Taxonomy" id="103836"/>
    <lineage>
        <taxon>Bacteria</taxon>
        <taxon>Bacillati</taxon>
        <taxon>Actinomycetota</taxon>
        <taxon>Actinomycetes</taxon>
        <taxon>Streptosporangiales</taxon>
        <taxon>Streptosporangiaceae</taxon>
        <taxon>Thermopolyspora</taxon>
    </lineage>
</organism>
<dbReference type="SMART" id="SM01043">
    <property type="entry name" value="BTAD"/>
    <property type="match status" value="1"/>
</dbReference>
<feature type="domain" description="Bacterial transcriptional activator" evidence="5">
    <location>
        <begin position="91"/>
        <end position="233"/>
    </location>
</feature>
<feature type="domain" description="AAA+ ATPase" evidence="3">
    <location>
        <begin position="266"/>
        <end position="402"/>
    </location>
</feature>
<evidence type="ECO:0000259" key="4">
    <source>
        <dbReference type="SMART" id="SM00862"/>
    </source>
</evidence>
<evidence type="ECO:0000313" key="6">
    <source>
        <dbReference type="EMBL" id="TQM77206.1"/>
    </source>
</evidence>
<dbReference type="Pfam" id="PF13191">
    <property type="entry name" value="AAA_16"/>
    <property type="match status" value="1"/>
</dbReference>
<dbReference type="GO" id="GO:0016887">
    <property type="term" value="F:ATP hydrolysis activity"/>
    <property type="evidence" value="ECO:0007669"/>
    <property type="project" value="InterPro"/>
</dbReference>
<dbReference type="GO" id="GO:0003677">
    <property type="term" value="F:DNA binding"/>
    <property type="evidence" value="ECO:0007669"/>
    <property type="project" value="UniProtKB-KW"/>
</dbReference>
<keyword evidence="7" id="KW-1185">Reference proteome</keyword>
<keyword evidence="2" id="KW-0238">DNA-binding</keyword>
<dbReference type="Proteomes" id="UP000319213">
    <property type="component" value="Unassembled WGS sequence"/>
</dbReference>
<dbReference type="InterPro" id="IPR058852">
    <property type="entry name" value="HTH_77"/>
</dbReference>
<evidence type="ECO:0000313" key="7">
    <source>
        <dbReference type="Proteomes" id="UP000319213"/>
    </source>
</evidence>
<dbReference type="Gene3D" id="1.25.40.10">
    <property type="entry name" value="Tetratricopeptide repeat domain"/>
    <property type="match status" value="2"/>
</dbReference>
<dbReference type="PRINTS" id="PR00364">
    <property type="entry name" value="DISEASERSIST"/>
</dbReference>
<dbReference type="InterPro" id="IPR011990">
    <property type="entry name" value="TPR-like_helical_dom_sf"/>
</dbReference>
<dbReference type="InterPro" id="IPR036388">
    <property type="entry name" value="WH-like_DNA-bd_sf"/>
</dbReference>
<evidence type="ECO:0000259" key="5">
    <source>
        <dbReference type="SMART" id="SM01043"/>
    </source>
</evidence>
<dbReference type="SUPFAM" id="SSF46894">
    <property type="entry name" value="C-terminal effector domain of the bipartite response regulators"/>
    <property type="match status" value="1"/>
</dbReference>
<reference evidence="6 7" key="1">
    <citation type="submission" date="2019-06" db="EMBL/GenBank/DDBJ databases">
        <title>Sequencing the genomes of 1000 actinobacteria strains.</title>
        <authorList>
            <person name="Klenk H.-P."/>
        </authorList>
    </citation>
    <scope>NUCLEOTIDE SEQUENCE [LARGE SCALE GENOMIC DNA]</scope>
    <source>
        <strain evidence="6 7">DSM 43186</strain>
    </source>
</reference>
<dbReference type="InterPro" id="IPR005158">
    <property type="entry name" value="BTAD"/>
</dbReference>
<feature type="domain" description="OmpR/PhoB-type" evidence="4">
    <location>
        <begin position="15"/>
        <end position="84"/>
    </location>
</feature>
<evidence type="ECO:0000256" key="1">
    <source>
        <dbReference type="ARBA" id="ARBA00005820"/>
    </source>
</evidence>
<dbReference type="Pfam" id="PF03704">
    <property type="entry name" value="BTAD"/>
    <property type="match status" value="1"/>
</dbReference>
<dbReference type="SMART" id="SM00862">
    <property type="entry name" value="Trans_reg_C"/>
    <property type="match status" value="1"/>
</dbReference>
<dbReference type="InterPro" id="IPR001867">
    <property type="entry name" value="OmpR/PhoB-type_DNA-bd"/>
</dbReference>